<dbReference type="EMBL" id="AAOH01000030">
    <property type="protein sequence ID" value="EAR26325.1"/>
    <property type="molecule type" value="Genomic_DNA"/>
</dbReference>
<keyword evidence="3" id="KW-1185">Reference proteome</keyword>
<proteinExistence type="predicted"/>
<sequence>MKVNLFKLTKNKKFNYSPRYLKDKSDNNIFQFDSVYEKQKRARSSYDVSSKWSEERLMYRNRANSTFSKTLIFILLVLVFLFLYVIDFDLSIFV</sequence>
<evidence type="ECO:0000313" key="2">
    <source>
        <dbReference type="EMBL" id="EAR26325.1"/>
    </source>
</evidence>
<keyword evidence="1" id="KW-0472">Membrane</keyword>
<dbReference type="Proteomes" id="UP000006201">
    <property type="component" value="Unassembled WGS sequence"/>
</dbReference>
<dbReference type="STRING" id="87626.PTD2_00057"/>
<accession>A4CG14</accession>
<gene>
    <name evidence="2" type="ORF">PTD2_00057</name>
</gene>
<keyword evidence="1" id="KW-0812">Transmembrane</keyword>
<comment type="caution">
    <text evidence="2">The sequence shown here is derived from an EMBL/GenBank/DDBJ whole genome shotgun (WGS) entry which is preliminary data.</text>
</comment>
<organism evidence="2 3">
    <name type="scientific">Pseudoalteromonas tunicata D2</name>
    <dbReference type="NCBI Taxonomy" id="87626"/>
    <lineage>
        <taxon>Bacteria</taxon>
        <taxon>Pseudomonadati</taxon>
        <taxon>Pseudomonadota</taxon>
        <taxon>Gammaproteobacteria</taxon>
        <taxon>Alteromonadales</taxon>
        <taxon>Pseudoalteromonadaceae</taxon>
        <taxon>Pseudoalteromonas</taxon>
    </lineage>
</organism>
<protein>
    <recommendedName>
        <fullName evidence="4">Riboflavin synthase subunit beta</fullName>
    </recommendedName>
</protein>
<keyword evidence="1" id="KW-1133">Transmembrane helix</keyword>
<dbReference type="HOGENOM" id="CLU_170285_0_0_6"/>
<reference evidence="2 3" key="1">
    <citation type="submission" date="2006-02" db="EMBL/GenBank/DDBJ databases">
        <authorList>
            <person name="Moran M.A."/>
            <person name="Kjelleberg S."/>
            <person name="Egan S."/>
            <person name="Saunders N."/>
            <person name="Thomas T."/>
            <person name="Ferriera S."/>
            <person name="Johnson J."/>
            <person name="Kravitz S."/>
            <person name="Halpern A."/>
            <person name="Remington K."/>
            <person name="Beeson K."/>
            <person name="Tran B."/>
            <person name="Rogers Y.-H."/>
            <person name="Friedman R."/>
            <person name="Venter J.C."/>
        </authorList>
    </citation>
    <scope>NUCLEOTIDE SEQUENCE [LARGE SCALE GENOMIC DNA]</scope>
    <source>
        <strain evidence="2 3">D2</strain>
    </source>
</reference>
<evidence type="ECO:0000313" key="3">
    <source>
        <dbReference type="Proteomes" id="UP000006201"/>
    </source>
</evidence>
<evidence type="ECO:0000256" key="1">
    <source>
        <dbReference type="SAM" id="Phobius"/>
    </source>
</evidence>
<name>A4CG14_9GAMM</name>
<feature type="transmembrane region" description="Helical" evidence="1">
    <location>
        <begin position="66"/>
        <end position="86"/>
    </location>
</feature>
<evidence type="ECO:0008006" key="4">
    <source>
        <dbReference type="Google" id="ProtNLM"/>
    </source>
</evidence>
<dbReference type="AlphaFoldDB" id="A4CG14"/>